<dbReference type="GO" id="GO:0003723">
    <property type="term" value="F:RNA binding"/>
    <property type="evidence" value="ECO:0007669"/>
    <property type="project" value="UniProtKB-UniRule"/>
</dbReference>
<evidence type="ECO:0000256" key="4">
    <source>
        <dbReference type="ARBA" id="ARBA00022723"/>
    </source>
</evidence>
<feature type="binding site" evidence="13">
    <location>
        <position position="11"/>
    </location>
    <ligand>
        <name>Mg(2+)</name>
        <dbReference type="ChEBI" id="CHEBI:18420"/>
        <label>2</label>
    </ligand>
</feature>
<evidence type="ECO:0000313" key="17">
    <source>
        <dbReference type="Proteomes" id="UP000509535"/>
    </source>
</evidence>
<dbReference type="RefSeq" id="WP_176798877.1">
    <property type="nucleotide sequence ID" value="NZ_CP040798.1"/>
</dbReference>
<evidence type="ECO:0000256" key="7">
    <source>
        <dbReference type="ARBA" id="ARBA00022842"/>
    </source>
</evidence>
<comment type="function">
    <text evidence="13">CRISPR (clustered regularly interspaced short palindromic repeat) is an adaptive immune system that provides protection against mobile genetic elements (viruses, transposable elements and conjugative plasmids). CRISPR clusters contain spacers, sequences complementary to antecedent mobile elements, and target invading nucleic acids. CRISPR clusters are transcribed and processed into CRISPR RNA (crRNA). In type II CRISPR systems correct processing of pre-crRNA requires a trans-encoded small RNA (tracrRNA), endogenous ribonuclease 3 (rnc) and this protein. The tracrRNA serves as a guide for ribonuclease 3-aided processing of pre-crRNA. Subsequently Cas9/crRNA/tracrRNA endonucleolytically cleaves linear or circular dsDNA target complementary to the spacer; Cas9 is inactive in the absence of the 2 guide RNAs (gRNA). Cas9 recognizes the protospacer adjacent motif (PAM) in the CRISPR repeat sequences to help distinguish self versus nonself, as targets within the bacterial CRISPR locus do not have PAMs. PAM recognition is also required for catalytic activity.</text>
</comment>
<dbReference type="InterPro" id="IPR028629">
    <property type="entry name" value="Cas9"/>
</dbReference>
<dbReference type="InterPro" id="IPR055228">
    <property type="entry name" value="Cas9_RuvC"/>
</dbReference>
<keyword evidence="4 13" id="KW-0479">Metal-binding</keyword>
<dbReference type="NCBIfam" id="TIGR01865">
    <property type="entry name" value="cas_Csn1"/>
    <property type="match status" value="1"/>
</dbReference>
<dbReference type="Pfam" id="PF16593">
    <property type="entry name" value="Cas9-BH"/>
    <property type="match status" value="1"/>
</dbReference>
<keyword evidence="11" id="KW-0464">Manganese</keyword>
<feature type="binding site" evidence="13">
    <location>
        <position position="994"/>
    </location>
    <ligand>
        <name>Mg(2+)</name>
        <dbReference type="ChEBI" id="CHEBI:18420"/>
        <label>2</label>
    </ligand>
</feature>
<dbReference type="InterPro" id="IPR036397">
    <property type="entry name" value="RNaseH_sf"/>
</dbReference>
<feature type="active site" description="For RuvC-like nuclease domain" evidence="13">
    <location>
        <position position="11"/>
    </location>
</feature>
<evidence type="ECO:0000259" key="15">
    <source>
        <dbReference type="PROSITE" id="PS51749"/>
    </source>
</evidence>
<dbReference type="Pfam" id="PF16595">
    <property type="entry name" value="Cas9_PI"/>
    <property type="match status" value="1"/>
</dbReference>
<comment type="cofactor">
    <cofactor evidence="1 13">
        <name>Mg(2+)</name>
        <dbReference type="ChEBI" id="CHEBI:18420"/>
    </cofactor>
</comment>
<evidence type="ECO:0000256" key="12">
    <source>
        <dbReference type="ARBA" id="ARBA00046380"/>
    </source>
</evidence>
<keyword evidence="10 13" id="KW-0238">DNA-binding</keyword>
<dbReference type="InterPro" id="IPR032240">
    <property type="entry name" value="Cas9_REC"/>
</dbReference>
<evidence type="ECO:0000256" key="8">
    <source>
        <dbReference type="ARBA" id="ARBA00022884"/>
    </source>
</evidence>
<evidence type="ECO:0000256" key="2">
    <source>
        <dbReference type="ARBA" id="ARBA00005244"/>
    </source>
</evidence>
<dbReference type="GO" id="GO:0016787">
    <property type="term" value="F:hydrolase activity"/>
    <property type="evidence" value="ECO:0007669"/>
    <property type="project" value="UniProtKB-KW"/>
</dbReference>
<dbReference type="InterPro" id="IPR032237">
    <property type="entry name" value="Cas9_PI"/>
</dbReference>
<evidence type="ECO:0000256" key="9">
    <source>
        <dbReference type="ARBA" id="ARBA00023118"/>
    </source>
</evidence>
<accession>A0A7H8V0N3</accession>
<organism evidence="16 17">
    <name type="scientific">Streptococcus sanguinis</name>
    <dbReference type="NCBI Taxonomy" id="1305"/>
    <lineage>
        <taxon>Bacteria</taxon>
        <taxon>Bacillati</taxon>
        <taxon>Bacillota</taxon>
        <taxon>Bacilli</taxon>
        <taxon>Lactobacillales</taxon>
        <taxon>Streptococcaceae</taxon>
        <taxon>Streptococcus</taxon>
    </lineage>
</organism>
<comment type="subunit">
    <text evidence="12 13">Monomer. Binds crRNA and tracrRNA.</text>
</comment>
<feature type="binding site" evidence="13">
    <location>
        <position position="773"/>
    </location>
    <ligand>
        <name>Mg(2+)</name>
        <dbReference type="ChEBI" id="CHEBI:18420"/>
        <label>2</label>
    </ligand>
</feature>
<comment type="similarity">
    <text evidence="13">Belongs to the CRISPR-associated Cas9 family.</text>
</comment>
<dbReference type="GO" id="GO:0051607">
    <property type="term" value="P:defense response to virus"/>
    <property type="evidence" value="ECO:0007669"/>
    <property type="project" value="UniProtKB-UniRule"/>
</dbReference>
<dbReference type="InterPro" id="IPR033114">
    <property type="entry name" value="HNH_CAS9"/>
</dbReference>
<sequence>MENKNYSIGLDIGTNSVGWAVITDDYKVPSKKMKVLGNTDKHFIKKNLIGALLFDEGTTAEDRRLKRTARRRYTRRKNRLRYLQEIFSEEISKLDSSFFHRLDDSFLVPEDKRGSKYPIFATLAEEKEYHKNFPTIYHLRKQLAESNEKADLRLIYLALAHMIKYRGHFLIDDPKFKVHNNDIQGLFEKFVEEYDNVQETSLSKIKLNVTEILTAKIPKSEKQEQLLKNYTSEKKNTLFGNLIGLALGLTPNFKTNFSLENDAKLQISTESYEEDLGNLLALIGENFIELFSAVKNLSDGILLAGIVSDESPHAPLSARMVIRFKEHEEDLAALKQFIKNNLPEKYAEVFSDDSKNGYAGYVGVDSKVRKRNGKLANEEEFYKYLKNILNNVKGADYFLEKIKREDFLRKQRTFDNGTIPYQVHLAEMRAILNRQGDYYPFLKEDSEKIQQLLTFRIPYYVGPLARGNRDFAWLTRNSDQAIRPWNFEEIVDQASSAEDFIHRMTNYDLYLPEEKVLPKHSLLYETFAVYNELTKVKFIAEGLRDYEFLDRVQKKQIVNQLFKEKRKVTEKDIIHYLHNVDGYDGIELEGIEKQFNSSLSTYHDLLKIIKDKGFMDGPKNEEILENIVHTLTIFEDREMIKQRLAQYDSIFDEKVIKALTRRHYTGWGKLSAKLINGICDKKTGKTILDFLIDDGKINRNFMQLINDDGLSFKEIIQKAQVVGKTDDVKQVVQELPGSPAIKKGILQSIKIVDELVKVMGYAPESIVIEMARENQTTARGKKNSQQRYKRIEDSLKNLAPGLDSNILKENPTDNIQLQNDRLFLYYLQNGKDMYTGKAIDIDQLSSYDIDHIIPQAFIKDDSIDNRVLTSSKDNRGKSDNVPSLEVVQKRKAFWQQLLDSKLISERKFNNLTKAERGGLDERDKVGFIRRQLVETRQITKNVAQILDARFNTEVNEKNQKIRTVKIITLKSNLVSNFRKEFELYKVREINDYHHAHDAYLNAVVAKAILKKYPKLEPEFVYGDYQKYDLKRYISRFKPSKEIEKATEKHFFYSNLLNFFKEEVHYADGIIVKRENIEYSKDTGEIAWNKEKDFATIKKVLSYPQVNIVKKTEIQTHGLDRGKPKGLFNSNPSPKPSEDSKENLVPIKQGLDPRKYGGYAGISNSYAVLVKAIIEKGAKKQQKTILEFQGISILDKINFEKNKENYLLEKGYIEILSTITLPKYSLFEFPDGTRRRLASILSTNNKRGEIHKGNELVIPEKYTTLLYHAKNINKTLEPEHLEYVEKHRNDFAELLECVLNFNDKYVGALKNGERIRQAFTDWETVDIEKLCFSFIGPGNSKNAGLFELTSQGSASDFEFLGVKIPRYRDYTPSSLLNATLIHQSITGLYETRIDLRKLGED</sequence>
<keyword evidence="9 13" id="KW-0051">Antiviral defense</keyword>
<evidence type="ECO:0000256" key="11">
    <source>
        <dbReference type="ARBA" id="ARBA00023211"/>
    </source>
</evidence>
<dbReference type="GO" id="GO:0043571">
    <property type="term" value="P:maintenance of CRISPR repeat elements"/>
    <property type="evidence" value="ECO:0007669"/>
    <property type="project" value="UniProtKB-UniRule"/>
</dbReference>
<keyword evidence="8 13" id="KW-0694">RNA-binding</keyword>
<dbReference type="HAMAP" id="MF_01480">
    <property type="entry name" value="Cas9"/>
    <property type="match status" value="1"/>
</dbReference>
<dbReference type="Pfam" id="PF16592">
    <property type="entry name" value="Cas9_REC"/>
    <property type="match status" value="1"/>
</dbReference>
<dbReference type="GO" id="GO:0003677">
    <property type="term" value="F:DNA binding"/>
    <property type="evidence" value="ECO:0007669"/>
    <property type="project" value="UniProtKB-UniRule"/>
</dbReference>
<feature type="binding site" evidence="13">
    <location>
        <position position="773"/>
    </location>
    <ligand>
        <name>Mg(2+)</name>
        <dbReference type="ChEBI" id="CHEBI:18420"/>
        <label>1</label>
    </ligand>
</feature>
<evidence type="ECO:0000256" key="5">
    <source>
        <dbReference type="ARBA" id="ARBA00022759"/>
    </source>
</evidence>
<feature type="region of interest" description="Disordered" evidence="14">
    <location>
        <begin position="1117"/>
        <end position="1143"/>
    </location>
</feature>
<feature type="domain" description="HNH Cas9-type" evidence="15">
    <location>
        <begin position="777"/>
        <end position="932"/>
    </location>
</feature>
<dbReference type="InterPro" id="IPR003615">
    <property type="entry name" value="HNH_nuc"/>
</dbReference>
<keyword evidence="6 13" id="KW-0378">Hydrolase</keyword>
<evidence type="ECO:0000313" key="16">
    <source>
        <dbReference type="EMBL" id="QLB50053.1"/>
    </source>
</evidence>
<evidence type="ECO:0000256" key="13">
    <source>
        <dbReference type="HAMAP-Rule" id="MF_01480"/>
    </source>
</evidence>
<comment type="domain">
    <text evidence="13">Has 2 endonuclease domains. The discontinuous RuvC-like domain cleaves the target DNA noncomplementary to crRNA while the HNH nuclease domain cleaves the target DNA complementary to crRNA.</text>
</comment>
<proteinExistence type="inferred from homology"/>
<dbReference type="InterPro" id="IPR032239">
    <property type="entry name" value="Cas9-BH"/>
</dbReference>
<dbReference type="EMBL" id="CP040798">
    <property type="protein sequence ID" value="QLB50053.1"/>
    <property type="molecule type" value="Genomic_DNA"/>
</dbReference>
<evidence type="ECO:0000256" key="3">
    <source>
        <dbReference type="ARBA" id="ARBA00022722"/>
    </source>
</evidence>
<gene>
    <name evidence="13 16" type="primary">cas9</name>
    <name evidence="16" type="ORF">FDP16_05705</name>
</gene>
<feature type="active site" description="Proton acceptor for HNH nuclease domain" evidence="13">
    <location>
        <position position="851"/>
    </location>
</feature>
<keyword evidence="3 13" id="KW-0540">Nuclease</keyword>
<evidence type="ECO:0000256" key="14">
    <source>
        <dbReference type="SAM" id="MobiDB-lite"/>
    </source>
</evidence>
<dbReference type="Gene3D" id="3.30.420.10">
    <property type="entry name" value="Ribonuclease H-like superfamily/Ribonuclease H"/>
    <property type="match status" value="1"/>
</dbReference>
<feature type="binding site" evidence="13">
    <location>
        <position position="11"/>
    </location>
    <ligand>
        <name>Mg(2+)</name>
        <dbReference type="ChEBI" id="CHEBI:18420"/>
        <label>1</label>
    </ligand>
</feature>
<dbReference type="EC" id="3.1.-.-" evidence="13"/>
<evidence type="ECO:0000256" key="1">
    <source>
        <dbReference type="ARBA" id="ARBA00001946"/>
    </source>
</evidence>
<dbReference type="GO" id="GO:0004519">
    <property type="term" value="F:endonuclease activity"/>
    <property type="evidence" value="ECO:0007669"/>
    <property type="project" value="UniProtKB-UniRule"/>
</dbReference>
<dbReference type="CDD" id="cd09643">
    <property type="entry name" value="Csn1"/>
    <property type="match status" value="1"/>
</dbReference>
<dbReference type="PROSITE" id="PS51749">
    <property type="entry name" value="HNH_CAS9"/>
    <property type="match status" value="1"/>
</dbReference>
<evidence type="ECO:0000256" key="6">
    <source>
        <dbReference type="ARBA" id="ARBA00022801"/>
    </source>
</evidence>
<evidence type="ECO:0000256" key="10">
    <source>
        <dbReference type="ARBA" id="ARBA00023125"/>
    </source>
</evidence>
<name>A0A7H8V0N3_STRSA</name>
<dbReference type="GO" id="GO:0046872">
    <property type="term" value="F:metal ion binding"/>
    <property type="evidence" value="ECO:0007669"/>
    <property type="project" value="UniProtKB-UniRule"/>
</dbReference>
<reference evidence="16 17" key="1">
    <citation type="submission" date="2019-06" db="EMBL/GenBank/DDBJ databases">
        <title>The organization of the Streptococcus sanguinis genomes.</title>
        <authorList>
            <person name="Wang H.Y."/>
            <person name="Chen Y.Y.M."/>
            <person name="Wu C.H."/>
        </authorList>
    </citation>
    <scope>NUCLEOTIDE SEQUENCE [LARGE SCALE GENOMIC DNA]</scope>
    <source>
        <strain evidence="16 17">CGMH058</strain>
    </source>
</reference>
<keyword evidence="7 13" id="KW-0460">Magnesium</keyword>
<dbReference type="Pfam" id="PF22702">
    <property type="entry name" value="Cas9_RuvC"/>
    <property type="match status" value="1"/>
</dbReference>
<dbReference type="Proteomes" id="UP000509535">
    <property type="component" value="Chromosome"/>
</dbReference>
<comment type="similarity">
    <text evidence="2">Belongs to the CRISPR-associated protein Cas9 family. Subtype II-A subfamily.</text>
</comment>
<protein>
    <recommendedName>
        <fullName evidence="13">CRISPR-associated endonuclease Cas9</fullName>
        <ecNumber evidence="13">3.1.-.-</ecNumber>
    </recommendedName>
</protein>
<feature type="binding site" evidence="13">
    <location>
        <position position="769"/>
    </location>
    <ligand>
        <name>Mg(2+)</name>
        <dbReference type="ChEBI" id="CHEBI:18420"/>
        <label>1</label>
    </ligand>
</feature>
<dbReference type="Pfam" id="PF13395">
    <property type="entry name" value="HNH_4"/>
    <property type="match status" value="1"/>
</dbReference>
<keyword evidence="5 13" id="KW-0255">Endonuclease</keyword>